<dbReference type="RefSeq" id="WP_015470617.1">
    <property type="nucleotide sequence ID" value="NC_020813.1"/>
</dbReference>
<evidence type="ECO:0000256" key="7">
    <source>
        <dbReference type="SAM" id="MobiDB-lite"/>
    </source>
</evidence>
<comment type="similarity">
    <text evidence="1">Belongs to the universal ribosomal protein uL3 family.</text>
</comment>
<evidence type="ECO:0000256" key="4">
    <source>
        <dbReference type="ARBA" id="ARBA00022980"/>
    </source>
</evidence>
<feature type="region of interest" description="Disordered" evidence="7">
    <location>
        <begin position="150"/>
        <end position="171"/>
    </location>
</feature>
<dbReference type="Pfam" id="PF00297">
    <property type="entry name" value="Ribosomal_L3"/>
    <property type="match status" value="1"/>
</dbReference>
<dbReference type="OrthoDB" id="5291088at2"/>
<dbReference type="InterPro" id="IPR019927">
    <property type="entry name" value="Ribosomal_uL3_bac/org-type"/>
</dbReference>
<proteinExistence type="inferred from homology"/>
<dbReference type="InterPro" id="IPR009000">
    <property type="entry name" value="Transl_B-barrel_sf"/>
</dbReference>
<dbReference type="AlphaFoldDB" id="M4V9Q6"/>
<dbReference type="Proteomes" id="UP000012040">
    <property type="component" value="Chromosome"/>
</dbReference>
<dbReference type="Gene3D" id="3.30.160.810">
    <property type="match status" value="1"/>
</dbReference>
<gene>
    <name evidence="8" type="ORF">A11Q_1911</name>
</gene>
<evidence type="ECO:0000256" key="3">
    <source>
        <dbReference type="ARBA" id="ARBA00022884"/>
    </source>
</evidence>
<dbReference type="InterPro" id="IPR000597">
    <property type="entry name" value="Ribosomal_uL3"/>
</dbReference>
<protein>
    <recommendedName>
        <fullName evidence="6">50S ribosomal protein L3</fullName>
    </recommendedName>
</protein>
<accession>M4V9Q6</accession>
<dbReference type="KEGG" id="bex:A11Q_1911"/>
<dbReference type="FunFam" id="2.40.30.10:FF:000004">
    <property type="entry name" value="50S ribosomal protein L3"/>
    <property type="match status" value="1"/>
</dbReference>
<dbReference type="GO" id="GO:0003735">
    <property type="term" value="F:structural constituent of ribosome"/>
    <property type="evidence" value="ECO:0007669"/>
    <property type="project" value="UniProtKB-UniRule"/>
</dbReference>
<evidence type="ECO:0000256" key="2">
    <source>
        <dbReference type="ARBA" id="ARBA00022730"/>
    </source>
</evidence>
<name>M4V9Q6_9BACT</name>
<dbReference type="GO" id="GO:0022625">
    <property type="term" value="C:cytosolic large ribosomal subunit"/>
    <property type="evidence" value="ECO:0007669"/>
    <property type="project" value="TreeGrafter"/>
</dbReference>
<dbReference type="STRING" id="1184267.A11Q_1911"/>
<dbReference type="NCBIfam" id="TIGR03625">
    <property type="entry name" value="L3_bact"/>
    <property type="match status" value="1"/>
</dbReference>
<organism evidence="8 9">
    <name type="scientific">Pseudobdellovibrio exovorus JSS</name>
    <dbReference type="NCBI Taxonomy" id="1184267"/>
    <lineage>
        <taxon>Bacteria</taxon>
        <taxon>Pseudomonadati</taxon>
        <taxon>Bdellovibrionota</taxon>
        <taxon>Bdellovibrionia</taxon>
        <taxon>Bdellovibrionales</taxon>
        <taxon>Pseudobdellovibrionaceae</taxon>
        <taxon>Pseudobdellovibrio</taxon>
    </lineage>
</organism>
<dbReference type="PANTHER" id="PTHR11229">
    <property type="entry name" value="50S RIBOSOMAL PROTEIN L3"/>
    <property type="match status" value="1"/>
</dbReference>
<evidence type="ECO:0000256" key="5">
    <source>
        <dbReference type="ARBA" id="ARBA00023274"/>
    </source>
</evidence>
<dbReference type="GO" id="GO:0006412">
    <property type="term" value="P:translation"/>
    <property type="evidence" value="ECO:0007669"/>
    <property type="project" value="UniProtKB-UniRule"/>
</dbReference>
<evidence type="ECO:0000313" key="9">
    <source>
        <dbReference type="Proteomes" id="UP000012040"/>
    </source>
</evidence>
<keyword evidence="9" id="KW-1185">Reference proteome</keyword>
<keyword evidence="2" id="KW-0699">rRNA-binding</keyword>
<reference evidence="8 9" key="1">
    <citation type="journal article" date="2013" name="ISME J.">
        <title>By their genes ye shall know them: genomic signatures of predatory bacteria.</title>
        <authorList>
            <person name="Pasternak Z."/>
            <person name="Pietrokovski S."/>
            <person name="Rotem O."/>
            <person name="Gophna U."/>
            <person name="Lurie-Weinberger M.N."/>
            <person name="Jurkevitch E."/>
        </authorList>
    </citation>
    <scope>NUCLEOTIDE SEQUENCE [LARGE SCALE GENOMIC DNA]</scope>
    <source>
        <strain evidence="8 9">JSS</strain>
    </source>
</reference>
<sequence>MSEVQNSETQAPSAEGIKLNGLFAFKEGMATVYNEKGESIPVTVLRYETWKVSQIKTQEKDGYTAVQLAAVPKKSKNASGAETAHLKAAGFEAGAKYVKELRTDALPDGLKLGDALSIDTLAKGDVVKITSTSKGRGFQGSVRRWNFAGGPATHGSKFHRKPGSSGNRTWPGRVMPGKKFPGHWGDETITVKNVVVVDVIASEGVVLVKGPVPGSKNTLVKLVKG</sequence>
<dbReference type="EMBL" id="CP003537">
    <property type="protein sequence ID" value="AGH96127.1"/>
    <property type="molecule type" value="Genomic_DNA"/>
</dbReference>
<keyword evidence="3" id="KW-0694">RNA-binding</keyword>
<dbReference type="eggNOG" id="COG0087">
    <property type="taxonomic scope" value="Bacteria"/>
</dbReference>
<evidence type="ECO:0000313" key="8">
    <source>
        <dbReference type="EMBL" id="AGH96127.1"/>
    </source>
</evidence>
<keyword evidence="4 8" id="KW-0689">Ribosomal protein</keyword>
<dbReference type="HOGENOM" id="CLU_044142_4_1_7"/>
<dbReference type="PATRIC" id="fig|1184267.3.peg.1936"/>
<dbReference type="SUPFAM" id="SSF50447">
    <property type="entry name" value="Translation proteins"/>
    <property type="match status" value="1"/>
</dbReference>
<keyword evidence="5" id="KW-0687">Ribonucleoprotein</keyword>
<dbReference type="Gene3D" id="2.40.30.10">
    <property type="entry name" value="Translation factors"/>
    <property type="match status" value="1"/>
</dbReference>
<evidence type="ECO:0000256" key="1">
    <source>
        <dbReference type="ARBA" id="ARBA00006540"/>
    </source>
</evidence>
<dbReference type="PANTHER" id="PTHR11229:SF16">
    <property type="entry name" value="LARGE RIBOSOMAL SUBUNIT PROTEIN UL3C"/>
    <property type="match status" value="1"/>
</dbReference>
<evidence type="ECO:0000256" key="6">
    <source>
        <dbReference type="NCBIfam" id="TIGR03625"/>
    </source>
</evidence>
<dbReference type="GO" id="GO:0019843">
    <property type="term" value="F:rRNA binding"/>
    <property type="evidence" value="ECO:0007669"/>
    <property type="project" value="UniProtKB-KW"/>
</dbReference>